<comment type="caution">
    <text evidence="2">The sequence shown here is derived from an EMBL/GenBank/DDBJ whole genome shotgun (WGS) entry which is preliminary data.</text>
</comment>
<keyword evidence="3" id="KW-1185">Reference proteome</keyword>
<dbReference type="Proteomes" id="UP001396334">
    <property type="component" value="Unassembled WGS sequence"/>
</dbReference>
<dbReference type="EMBL" id="JBBPBN010000019">
    <property type="protein sequence ID" value="KAK9018331.1"/>
    <property type="molecule type" value="Genomic_DNA"/>
</dbReference>
<organism evidence="2 3">
    <name type="scientific">Hibiscus sabdariffa</name>
    <name type="common">roselle</name>
    <dbReference type="NCBI Taxonomy" id="183260"/>
    <lineage>
        <taxon>Eukaryota</taxon>
        <taxon>Viridiplantae</taxon>
        <taxon>Streptophyta</taxon>
        <taxon>Embryophyta</taxon>
        <taxon>Tracheophyta</taxon>
        <taxon>Spermatophyta</taxon>
        <taxon>Magnoliopsida</taxon>
        <taxon>eudicotyledons</taxon>
        <taxon>Gunneridae</taxon>
        <taxon>Pentapetalae</taxon>
        <taxon>rosids</taxon>
        <taxon>malvids</taxon>
        <taxon>Malvales</taxon>
        <taxon>Malvaceae</taxon>
        <taxon>Malvoideae</taxon>
        <taxon>Hibiscus</taxon>
    </lineage>
</organism>
<evidence type="ECO:0000313" key="3">
    <source>
        <dbReference type="Proteomes" id="UP001396334"/>
    </source>
</evidence>
<reference evidence="2 3" key="1">
    <citation type="journal article" date="2024" name="G3 (Bethesda)">
        <title>Genome assembly of Hibiscus sabdariffa L. provides insights into metabolisms of medicinal natural products.</title>
        <authorList>
            <person name="Kim T."/>
        </authorList>
    </citation>
    <scope>NUCLEOTIDE SEQUENCE [LARGE SCALE GENOMIC DNA]</scope>
    <source>
        <strain evidence="2">TK-2024</strain>
        <tissue evidence="2">Old leaves</tissue>
    </source>
</reference>
<evidence type="ECO:0000256" key="1">
    <source>
        <dbReference type="SAM" id="MobiDB-lite"/>
    </source>
</evidence>
<feature type="region of interest" description="Disordered" evidence="1">
    <location>
        <begin position="1"/>
        <end position="28"/>
    </location>
</feature>
<name>A0ABR2RZD3_9ROSI</name>
<feature type="compositionally biased region" description="Basic and acidic residues" evidence="1">
    <location>
        <begin position="1"/>
        <end position="18"/>
    </location>
</feature>
<sequence>MNDPRDEVMNLRDSHEKPSLGVAPGTQEHHSPYGFLGIVARAPSLDFFRDRNPIMPSLNTVLSHDIHGRLAYLLQLLSDRSLRFGHQRIVMIAGEALRLHIGFERD</sequence>
<proteinExistence type="predicted"/>
<gene>
    <name evidence="2" type="ORF">V6N11_001307</name>
</gene>
<evidence type="ECO:0000313" key="2">
    <source>
        <dbReference type="EMBL" id="KAK9018331.1"/>
    </source>
</evidence>
<accession>A0ABR2RZD3</accession>
<protein>
    <submittedName>
        <fullName evidence="2">Uncharacterized protein</fullName>
    </submittedName>
</protein>